<dbReference type="AlphaFoldDB" id="A0A074Y9F2"/>
<dbReference type="OrthoDB" id="5089392at2759"/>
<proteinExistence type="predicted"/>
<evidence type="ECO:0000313" key="1">
    <source>
        <dbReference type="EMBL" id="KEQ94395.1"/>
    </source>
</evidence>
<evidence type="ECO:0000313" key="2">
    <source>
        <dbReference type="Proteomes" id="UP000030641"/>
    </source>
</evidence>
<name>A0A074Y9F2_AURSE</name>
<sequence>MSPMALDVLNWTLQRDLQNMKSTSSHCNASLTYIYKEATRLLFSYIIFNILTNPTSKSNSVSYNLYPKMRFSTIAAPVMALFATSAYAGVMKRDATSDLLIQQLSELTQMSKTFTPQISAIKAGGLIAKRQSNPFQYNVLICLVTPIIDDFRAFIEKETADIQTVGSMPPVSDETAQRQVCSAYSTFVQAHQELLKVVIGKSGLLEGIFLGPVAAVLRSHEGALDTVSFITIDSVASCAEEVTSQKSSLDDTLGKAICAYTPSGSLGLDLFCESAVTWSSRCMYGRDAELCHNPIVYIQTACTVCYADEYNVFKYFKCRIRK</sequence>
<keyword evidence="2" id="KW-1185">Reference proteome</keyword>
<dbReference type="RefSeq" id="XP_013342772.1">
    <property type="nucleotide sequence ID" value="XM_013487318.1"/>
</dbReference>
<organism evidence="1 2">
    <name type="scientific">Aureobasidium subglaciale (strain EXF-2481)</name>
    <name type="common">Aureobasidium pullulans var. subglaciale</name>
    <dbReference type="NCBI Taxonomy" id="1043005"/>
    <lineage>
        <taxon>Eukaryota</taxon>
        <taxon>Fungi</taxon>
        <taxon>Dikarya</taxon>
        <taxon>Ascomycota</taxon>
        <taxon>Pezizomycotina</taxon>
        <taxon>Dothideomycetes</taxon>
        <taxon>Dothideomycetidae</taxon>
        <taxon>Dothideales</taxon>
        <taxon>Saccotheciaceae</taxon>
        <taxon>Aureobasidium</taxon>
    </lineage>
</organism>
<dbReference type="GeneID" id="25369257"/>
<dbReference type="Proteomes" id="UP000030641">
    <property type="component" value="Unassembled WGS sequence"/>
</dbReference>
<protein>
    <submittedName>
        <fullName evidence="1">Uncharacterized protein</fullName>
    </submittedName>
</protein>
<dbReference type="HOGENOM" id="CLU_863272_0_0_1"/>
<accession>A0A074Y9F2</accession>
<dbReference type="InParanoid" id="A0A074Y9F2"/>
<reference evidence="1 2" key="1">
    <citation type="journal article" date="2014" name="BMC Genomics">
        <title>Genome sequencing of four Aureobasidium pullulans varieties: biotechnological potential, stress tolerance, and description of new species.</title>
        <authorList>
            <person name="Gostin Ar C."/>
            <person name="Ohm R.A."/>
            <person name="Kogej T."/>
            <person name="Sonjak S."/>
            <person name="Turk M."/>
            <person name="Zajc J."/>
            <person name="Zalar P."/>
            <person name="Grube M."/>
            <person name="Sun H."/>
            <person name="Han J."/>
            <person name="Sharma A."/>
            <person name="Chiniquy J."/>
            <person name="Ngan C.Y."/>
            <person name="Lipzen A."/>
            <person name="Barry K."/>
            <person name="Grigoriev I.V."/>
            <person name="Gunde-Cimerman N."/>
        </authorList>
    </citation>
    <scope>NUCLEOTIDE SEQUENCE [LARGE SCALE GENOMIC DNA]</scope>
    <source>
        <strain evidence="1 2">EXF-2481</strain>
    </source>
</reference>
<gene>
    <name evidence="1" type="ORF">AUEXF2481DRAFT_5884</name>
</gene>
<dbReference type="EMBL" id="KL584762">
    <property type="protein sequence ID" value="KEQ94395.1"/>
    <property type="molecule type" value="Genomic_DNA"/>
</dbReference>